<dbReference type="PANTHER" id="PTHR11422:SF12">
    <property type="entry name" value="MICROFIBRIL-ASSOCIATED GLYCOPROTEIN 3"/>
    <property type="match status" value="1"/>
</dbReference>
<dbReference type="SUPFAM" id="SSF48726">
    <property type="entry name" value="Immunoglobulin"/>
    <property type="match status" value="4"/>
</dbReference>
<feature type="transmembrane region" description="Helical" evidence="1">
    <location>
        <begin position="423"/>
        <end position="443"/>
    </location>
</feature>
<dbReference type="GO" id="GO:0042110">
    <property type="term" value="P:T cell activation"/>
    <property type="evidence" value="ECO:0007669"/>
    <property type="project" value="TreeGrafter"/>
</dbReference>
<dbReference type="Pfam" id="PF07686">
    <property type="entry name" value="V-set"/>
    <property type="match status" value="1"/>
</dbReference>
<dbReference type="GO" id="GO:0009897">
    <property type="term" value="C:external side of plasma membrane"/>
    <property type="evidence" value="ECO:0007669"/>
    <property type="project" value="TreeGrafter"/>
</dbReference>
<organism evidence="4 5">
    <name type="scientific">Monopterus albus</name>
    <name type="common">Swamp eel</name>
    <dbReference type="NCBI Taxonomy" id="43700"/>
    <lineage>
        <taxon>Eukaryota</taxon>
        <taxon>Metazoa</taxon>
        <taxon>Chordata</taxon>
        <taxon>Craniata</taxon>
        <taxon>Vertebrata</taxon>
        <taxon>Euteleostomi</taxon>
        <taxon>Actinopterygii</taxon>
        <taxon>Neopterygii</taxon>
        <taxon>Teleostei</taxon>
        <taxon>Neoteleostei</taxon>
        <taxon>Acanthomorphata</taxon>
        <taxon>Anabantaria</taxon>
        <taxon>Synbranchiformes</taxon>
        <taxon>Synbranchidae</taxon>
        <taxon>Monopterus</taxon>
    </lineage>
</organism>
<dbReference type="GO" id="GO:0035723">
    <property type="term" value="P:interleukin-15-mediated signaling pathway"/>
    <property type="evidence" value="ECO:0007669"/>
    <property type="project" value="TreeGrafter"/>
</dbReference>
<dbReference type="GO" id="GO:0070374">
    <property type="term" value="P:positive regulation of ERK1 and ERK2 cascade"/>
    <property type="evidence" value="ECO:0007669"/>
    <property type="project" value="TreeGrafter"/>
</dbReference>
<dbReference type="Proteomes" id="UP000261600">
    <property type="component" value="Unplaced"/>
</dbReference>
<keyword evidence="2" id="KW-0732">Signal</keyword>
<evidence type="ECO:0000313" key="4">
    <source>
        <dbReference type="Ensembl" id="ENSMALP00000032683.1"/>
    </source>
</evidence>
<feature type="domain" description="Ig-like" evidence="3">
    <location>
        <begin position="333"/>
        <end position="389"/>
    </location>
</feature>
<dbReference type="InterPro" id="IPR013783">
    <property type="entry name" value="Ig-like_fold"/>
</dbReference>
<dbReference type="Ensembl" id="ENSMALT00000033243.1">
    <property type="protein sequence ID" value="ENSMALP00000032683.1"/>
    <property type="gene ID" value="ENSMALG00000022485.1"/>
</dbReference>
<dbReference type="Gene3D" id="2.60.40.10">
    <property type="entry name" value="Immunoglobulins"/>
    <property type="match status" value="3"/>
</dbReference>
<dbReference type="PANTHER" id="PTHR11422">
    <property type="entry name" value="T-CELL SURFACE GLYCOPROTEIN CD4"/>
    <property type="match status" value="1"/>
</dbReference>
<sequence length="479" mass="53273">MFIANFLKYLLYIFSTGARCEVIEVFAEAGSQAVLPCKSNTLFPTPSTIVWSKDNEGTVWRKQKSGLQYWGSNWVKKGIQRVQCPHYQFERGDYSLQINDLKENDGGVYSCRVTLGNIVSENVVRLRIIKVSVSQSFPIWGSDVSVTCDVTPWPYGASVQWMLNNNLFVSRSIISNRNTPKSTVREKATARLTGNWTCVVGFKGKEGRASAVLSVQGFIQPSTDNTKVYVAVGSAVTLPCVFSPGLTPSSPGWEKLKPGSLFKPIPGHLPLSFSQSLSSSQHSWDRSASLKEVGFEDEGRYRCSGTLQGQRLTRNMQLVVAKINSNISKKKGSVTLTCQLSDTTEVTDYEWVQVTYDVNGTQSVGSSHKGKTLSISSMSEEKRSEWTCRFYGKGGILGNITYHVPLMSGLSGQKQTNSSHNTAAVIGLSFLLVILLLILAQMYKNHQRRKKAFQYPAMETIVHNISNEREERAKRQVKK</sequence>
<evidence type="ECO:0000256" key="1">
    <source>
        <dbReference type="SAM" id="Phobius"/>
    </source>
</evidence>
<keyword evidence="1" id="KW-0812">Transmembrane</keyword>
<feature type="domain" description="Ig-like" evidence="3">
    <location>
        <begin position="141"/>
        <end position="214"/>
    </location>
</feature>
<dbReference type="PROSITE" id="PS50835">
    <property type="entry name" value="IG_LIKE"/>
    <property type="match status" value="4"/>
</dbReference>
<dbReference type="STRING" id="43700.ENSMALP00000032683"/>
<keyword evidence="1" id="KW-0472">Membrane</keyword>
<name>A0A3Q3KRU0_MONAL</name>
<feature type="domain" description="Ig-like" evidence="3">
    <location>
        <begin position="221"/>
        <end position="313"/>
    </location>
</feature>
<feature type="chain" id="PRO_5018535202" description="Ig-like domain-containing protein" evidence="2">
    <location>
        <begin position="21"/>
        <end position="479"/>
    </location>
</feature>
<dbReference type="InterPro" id="IPR003598">
    <property type="entry name" value="Ig_sub2"/>
</dbReference>
<accession>A0A3Q3KRU0</accession>
<keyword evidence="1" id="KW-1133">Transmembrane helix</keyword>
<dbReference type="InterPro" id="IPR036179">
    <property type="entry name" value="Ig-like_dom_sf"/>
</dbReference>
<protein>
    <recommendedName>
        <fullName evidence="3">Ig-like domain-containing protein</fullName>
    </recommendedName>
</protein>
<dbReference type="GO" id="GO:0045121">
    <property type="term" value="C:membrane raft"/>
    <property type="evidence" value="ECO:0007669"/>
    <property type="project" value="TreeGrafter"/>
</dbReference>
<feature type="signal peptide" evidence="2">
    <location>
        <begin position="1"/>
        <end position="20"/>
    </location>
</feature>
<evidence type="ECO:0000313" key="5">
    <source>
        <dbReference type="Proteomes" id="UP000261600"/>
    </source>
</evidence>
<feature type="domain" description="Ig-like" evidence="3">
    <location>
        <begin position="30"/>
        <end position="124"/>
    </location>
</feature>
<reference evidence="4" key="2">
    <citation type="submission" date="2025-09" db="UniProtKB">
        <authorList>
            <consortium name="Ensembl"/>
        </authorList>
    </citation>
    <scope>IDENTIFICATION</scope>
</reference>
<reference evidence="4" key="1">
    <citation type="submission" date="2025-08" db="UniProtKB">
        <authorList>
            <consortium name="Ensembl"/>
        </authorList>
    </citation>
    <scope>IDENTIFICATION</scope>
</reference>
<evidence type="ECO:0000259" key="3">
    <source>
        <dbReference type="PROSITE" id="PS50835"/>
    </source>
</evidence>
<dbReference type="InterPro" id="IPR003599">
    <property type="entry name" value="Ig_sub"/>
</dbReference>
<dbReference type="SMART" id="SM00409">
    <property type="entry name" value="IG"/>
    <property type="match status" value="4"/>
</dbReference>
<proteinExistence type="predicted"/>
<dbReference type="SMART" id="SM00408">
    <property type="entry name" value="IGc2"/>
    <property type="match status" value="3"/>
</dbReference>
<evidence type="ECO:0000256" key="2">
    <source>
        <dbReference type="SAM" id="SignalP"/>
    </source>
</evidence>
<dbReference type="AlphaFoldDB" id="A0A3Q3KRU0"/>
<dbReference type="InterPro" id="IPR007110">
    <property type="entry name" value="Ig-like_dom"/>
</dbReference>
<dbReference type="GO" id="GO:0042289">
    <property type="term" value="F:MHC class II protein binding"/>
    <property type="evidence" value="ECO:0007669"/>
    <property type="project" value="TreeGrafter"/>
</dbReference>
<dbReference type="InterPro" id="IPR013106">
    <property type="entry name" value="Ig_V-set"/>
</dbReference>
<keyword evidence="5" id="KW-1185">Reference proteome</keyword>
<dbReference type="GO" id="GO:1990782">
    <property type="term" value="F:protein tyrosine kinase binding"/>
    <property type="evidence" value="ECO:0007669"/>
    <property type="project" value="TreeGrafter"/>
</dbReference>